<organism evidence="11 12">
    <name type="scientific">Acorus calamus</name>
    <name type="common">Sweet flag</name>
    <dbReference type="NCBI Taxonomy" id="4465"/>
    <lineage>
        <taxon>Eukaryota</taxon>
        <taxon>Viridiplantae</taxon>
        <taxon>Streptophyta</taxon>
        <taxon>Embryophyta</taxon>
        <taxon>Tracheophyta</taxon>
        <taxon>Spermatophyta</taxon>
        <taxon>Magnoliopsida</taxon>
        <taxon>Liliopsida</taxon>
        <taxon>Acoraceae</taxon>
        <taxon>Acorus</taxon>
    </lineage>
</organism>
<evidence type="ECO:0000256" key="3">
    <source>
        <dbReference type="ARBA" id="ARBA00022692"/>
    </source>
</evidence>
<sequence length="529" mass="60689">MVEGGTNPSLEMLRESLEYTPTWVVAAVCSIIVFISLLVERFIHYLGKFLKHKNQHAVFEALQKLKEELMLLGFISLLLTVFQNRISQICIPESITFHMLPCKLPEGSNVGQESHSHGTFSVEHNWRRRRLLSGGSNSAHCKQGKVPLLSLEALHHLHIFIFVLAVVHVIFCATTMVLGGMKIREWKHWEVSIRASIRNGEVEAPAKGVHHMHHHKLFIKEYASGFWRKSFVVSWMMSFLKQFYASVTKTDYTALRSGFITTHCRGSPDFDFHKYMMRALQSDFRRVVGISWYLWLFVVIFLLLNIDGWHTYFWLSFLPLILLLTVGAKLEHIITRLATEAVETHGEIQIKPSDKHFWFDKPGMVLYLIHFILFQNSFELAFFFWIWCTFGFDSCIMEKVGYIIPRLIIGVLIQGLCSYSTLPLYAIVTQMGSMFKREIFNEQMHFSLREWAKDARGKKKTDHGLLKMFGFKKKKNEPSSSSENQAQKMVVTDSSGRANNATKAVALQEIITSVAAGEHSNSGQAEQSS</sequence>
<keyword evidence="6 8" id="KW-0472">Membrane</keyword>
<reference evidence="11" key="1">
    <citation type="journal article" date="2023" name="Nat. Commun.">
        <title>Diploid and tetraploid genomes of Acorus and the evolution of monocots.</title>
        <authorList>
            <person name="Ma L."/>
            <person name="Liu K.W."/>
            <person name="Li Z."/>
            <person name="Hsiao Y.Y."/>
            <person name="Qi Y."/>
            <person name="Fu T."/>
            <person name="Tang G.D."/>
            <person name="Zhang D."/>
            <person name="Sun W.H."/>
            <person name="Liu D.K."/>
            <person name="Li Y."/>
            <person name="Chen G.Z."/>
            <person name="Liu X.D."/>
            <person name="Liao X.Y."/>
            <person name="Jiang Y.T."/>
            <person name="Yu X."/>
            <person name="Hao Y."/>
            <person name="Huang J."/>
            <person name="Zhao X.W."/>
            <person name="Ke S."/>
            <person name="Chen Y.Y."/>
            <person name="Wu W.L."/>
            <person name="Hsu J.L."/>
            <person name="Lin Y.F."/>
            <person name="Huang M.D."/>
            <person name="Li C.Y."/>
            <person name="Huang L."/>
            <person name="Wang Z.W."/>
            <person name="Zhao X."/>
            <person name="Zhong W.Y."/>
            <person name="Peng D.H."/>
            <person name="Ahmad S."/>
            <person name="Lan S."/>
            <person name="Zhang J.S."/>
            <person name="Tsai W.C."/>
            <person name="Van de Peer Y."/>
            <person name="Liu Z.J."/>
        </authorList>
    </citation>
    <scope>NUCLEOTIDE SEQUENCE</scope>
    <source>
        <strain evidence="11">CP</strain>
    </source>
</reference>
<dbReference type="InterPro" id="IPR004326">
    <property type="entry name" value="Mlo"/>
</dbReference>
<feature type="region of interest" description="Disordered" evidence="9">
    <location>
        <begin position="474"/>
        <end position="497"/>
    </location>
</feature>
<feature type="transmembrane region" description="Helical" evidence="10">
    <location>
        <begin position="157"/>
        <end position="178"/>
    </location>
</feature>
<keyword evidence="5 8" id="KW-1133">Transmembrane helix</keyword>
<protein>
    <recommendedName>
        <fullName evidence="8">MLO-like protein</fullName>
    </recommendedName>
</protein>
<feature type="transmembrane region" description="Helical" evidence="10">
    <location>
        <begin position="365"/>
        <end position="387"/>
    </location>
</feature>
<dbReference type="GO" id="GO:0005516">
    <property type="term" value="F:calmodulin binding"/>
    <property type="evidence" value="ECO:0007669"/>
    <property type="project" value="UniProtKB-KW"/>
</dbReference>
<evidence type="ECO:0000256" key="4">
    <source>
        <dbReference type="ARBA" id="ARBA00022821"/>
    </source>
</evidence>
<keyword evidence="4 8" id="KW-0611">Plant defense</keyword>
<proteinExistence type="inferred from homology"/>
<feature type="transmembrane region" description="Helical" evidence="10">
    <location>
        <begin position="312"/>
        <end position="330"/>
    </location>
</feature>
<keyword evidence="3 8" id="KW-0812">Transmembrane</keyword>
<dbReference type="Proteomes" id="UP001180020">
    <property type="component" value="Unassembled WGS sequence"/>
</dbReference>
<accession>A0AAV9D9K8</accession>
<feature type="transmembrane region" description="Helical" evidence="10">
    <location>
        <begin position="20"/>
        <end position="43"/>
    </location>
</feature>
<evidence type="ECO:0000256" key="6">
    <source>
        <dbReference type="ARBA" id="ARBA00023136"/>
    </source>
</evidence>
<comment type="similarity">
    <text evidence="2 8">Belongs to the MLO family.</text>
</comment>
<evidence type="ECO:0000256" key="9">
    <source>
        <dbReference type="SAM" id="MobiDB-lite"/>
    </source>
</evidence>
<feature type="transmembrane region" description="Helical" evidence="10">
    <location>
        <begin position="407"/>
        <end position="428"/>
    </location>
</feature>
<keyword evidence="7 8" id="KW-0568">Pathogenesis-related protein</keyword>
<dbReference type="PANTHER" id="PTHR31942">
    <property type="entry name" value="MLO-LIKE PROTEIN 1"/>
    <property type="match status" value="1"/>
</dbReference>
<dbReference type="GO" id="GO:0006952">
    <property type="term" value="P:defense response"/>
    <property type="evidence" value="ECO:0007669"/>
    <property type="project" value="UniProtKB-KW"/>
</dbReference>
<evidence type="ECO:0000256" key="5">
    <source>
        <dbReference type="ARBA" id="ARBA00022989"/>
    </source>
</evidence>
<comment type="subcellular location">
    <subcellularLocation>
        <location evidence="1 8">Membrane</location>
        <topology evidence="1 8">Multi-pass membrane protein</topology>
    </subcellularLocation>
</comment>
<dbReference type="GO" id="GO:0016020">
    <property type="term" value="C:membrane"/>
    <property type="evidence" value="ECO:0007669"/>
    <property type="project" value="UniProtKB-SubCell"/>
</dbReference>
<evidence type="ECO:0000313" key="11">
    <source>
        <dbReference type="EMBL" id="KAK1297572.1"/>
    </source>
</evidence>
<dbReference type="Pfam" id="PF03094">
    <property type="entry name" value="Mlo"/>
    <property type="match status" value="1"/>
</dbReference>
<evidence type="ECO:0000256" key="8">
    <source>
        <dbReference type="RuleBase" id="RU280816"/>
    </source>
</evidence>
<dbReference type="EMBL" id="JAUJYO010000015">
    <property type="protein sequence ID" value="KAK1297572.1"/>
    <property type="molecule type" value="Genomic_DNA"/>
</dbReference>
<dbReference type="AlphaFoldDB" id="A0AAV9D9K8"/>
<evidence type="ECO:0000256" key="10">
    <source>
        <dbReference type="SAM" id="Phobius"/>
    </source>
</evidence>
<keyword evidence="12" id="KW-1185">Reference proteome</keyword>
<feature type="transmembrane region" description="Helical" evidence="10">
    <location>
        <begin position="287"/>
        <end position="306"/>
    </location>
</feature>
<reference evidence="11" key="2">
    <citation type="submission" date="2023-06" db="EMBL/GenBank/DDBJ databases">
        <authorList>
            <person name="Ma L."/>
            <person name="Liu K.-W."/>
            <person name="Li Z."/>
            <person name="Hsiao Y.-Y."/>
            <person name="Qi Y."/>
            <person name="Fu T."/>
            <person name="Tang G."/>
            <person name="Zhang D."/>
            <person name="Sun W.-H."/>
            <person name="Liu D.-K."/>
            <person name="Li Y."/>
            <person name="Chen G.-Z."/>
            <person name="Liu X.-D."/>
            <person name="Liao X.-Y."/>
            <person name="Jiang Y.-T."/>
            <person name="Yu X."/>
            <person name="Hao Y."/>
            <person name="Huang J."/>
            <person name="Zhao X.-W."/>
            <person name="Ke S."/>
            <person name="Chen Y.-Y."/>
            <person name="Wu W.-L."/>
            <person name="Hsu J.-L."/>
            <person name="Lin Y.-F."/>
            <person name="Huang M.-D."/>
            <person name="Li C.-Y."/>
            <person name="Huang L."/>
            <person name="Wang Z.-W."/>
            <person name="Zhao X."/>
            <person name="Zhong W.-Y."/>
            <person name="Peng D.-H."/>
            <person name="Ahmad S."/>
            <person name="Lan S."/>
            <person name="Zhang J.-S."/>
            <person name="Tsai W.-C."/>
            <person name="Van De Peer Y."/>
            <person name="Liu Z.-J."/>
        </authorList>
    </citation>
    <scope>NUCLEOTIDE SEQUENCE</scope>
    <source>
        <strain evidence="11">CP</strain>
        <tissue evidence="11">Leaves</tissue>
    </source>
</reference>
<name>A0AAV9D9K8_ACOCL</name>
<evidence type="ECO:0000256" key="2">
    <source>
        <dbReference type="ARBA" id="ARBA00006574"/>
    </source>
</evidence>
<keyword evidence="8" id="KW-0112">Calmodulin-binding</keyword>
<comment type="function">
    <text evidence="8">May be involved in modulation of pathogen defense and leaf cell death.</text>
</comment>
<comment type="caution">
    <text evidence="11">The sequence shown here is derived from an EMBL/GenBank/DDBJ whole genome shotgun (WGS) entry which is preliminary data.</text>
</comment>
<evidence type="ECO:0000313" key="12">
    <source>
        <dbReference type="Proteomes" id="UP001180020"/>
    </source>
</evidence>
<evidence type="ECO:0000256" key="7">
    <source>
        <dbReference type="ARBA" id="ARBA00023265"/>
    </source>
</evidence>
<gene>
    <name evidence="11" type="primary">MLO1</name>
    <name evidence="8" type="synonym">MLO</name>
    <name evidence="11" type="ORF">QJS10_CPB15g01273</name>
</gene>
<dbReference type="PANTHER" id="PTHR31942:SF54">
    <property type="entry name" value="MLO-LIKE PROTEIN 13"/>
    <property type="match status" value="1"/>
</dbReference>
<comment type="domain">
    <text evidence="8">The C-terminus contains a calmodulin-binding domain, which binds calmodulin in a calcium-dependent fashion.</text>
</comment>
<evidence type="ECO:0000256" key="1">
    <source>
        <dbReference type="ARBA" id="ARBA00004141"/>
    </source>
</evidence>